<keyword evidence="2" id="KW-1185">Reference proteome</keyword>
<sequence>MSIQWDAETRSGAEVPRDNEEERIVAWRARLLRDAGFPATLAARMAAARGVDIHELLSLVDKGCPPELAVRIAGPLDLGHEG</sequence>
<gene>
    <name evidence="1" type="ORF">SCMU_40550</name>
</gene>
<name>A0ABN6FN03_SINCY</name>
<organism evidence="1 2">
    <name type="scientific">Sinomonas cyclohexanicum</name>
    <name type="common">Corynebacterium cyclohexanicum</name>
    <dbReference type="NCBI Taxonomy" id="322009"/>
    <lineage>
        <taxon>Bacteria</taxon>
        <taxon>Bacillati</taxon>
        <taxon>Actinomycetota</taxon>
        <taxon>Actinomycetes</taxon>
        <taxon>Micrococcales</taxon>
        <taxon>Micrococcaceae</taxon>
        <taxon>Sinomonas</taxon>
    </lineage>
</organism>
<proteinExistence type="predicted"/>
<dbReference type="Proteomes" id="UP001319861">
    <property type="component" value="Chromosome"/>
</dbReference>
<evidence type="ECO:0000313" key="2">
    <source>
        <dbReference type="Proteomes" id="UP001319861"/>
    </source>
</evidence>
<reference evidence="1 2" key="1">
    <citation type="journal article" date="2021" name="J. Biosci. Bioeng.">
        <title>Identification and characterization of a chc gene cluster responsible for the aromatization pathway of cyclohexanecarboxylate degradation in Sinomonas cyclohexanicum ATCC 51369.</title>
        <authorList>
            <person name="Yamamoto T."/>
            <person name="Hasegawa Y."/>
            <person name="Lau P.C.K."/>
            <person name="Iwaki H."/>
        </authorList>
    </citation>
    <scope>NUCLEOTIDE SEQUENCE [LARGE SCALE GENOMIC DNA]</scope>
    <source>
        <strain evidence="1 2">ATCC 51369</strain>
    </source>
</reference>
<dbReference type="EMBL" id="AP024525">
    <property type="protein sequence ID" value="BCT78213.1"/>
    <property type="molecule type" value="Genomic_DNA"/>
</dbReference>
<protein>
    <submittedName>
        <fullName evidence="1">Uncharacterized protein</fullName>
    </submittedName>
</protein>
<dbReference type="RefSeq" id="WP_229230843.1">
    <property type="nucleotide sequence ID" value="NZ_AP024525.1"/>
</dbReference>
<evidence type="ECO:0000313" key="1">
    <source>
        <dbReference type="EMBL" id="BCT78213.1"/>
    </source>
</evidence>
<accession>A0ABN6FN03</accession>